<dbReference type="InterPro" id="IPR001173">
    <property type="entry name" value="Glyco_trans_2-like"/>
</dbReference>
<reference evidence="6 7" key="1">
    <citation type="submission" date="2019-12" db="EMBL/GenBank/DDBJ databases">
        <authorList>
            <person name="Li J."/>
            <person name="Shi Y."/>
            <person name="Xu G."/>
            <person name="Xiao D."/>
            <person name="Ran X."/>
        </authorList>
    </citation>
    <scope>NUCLEOTIDE SEQUENCE [LARGE SCALE GENOMIC DNA]</scope>
    <source>
        <strain evidence="6 7">JCM 15915</strain>
    </source>
</reference>
<dbReference type="InterPro" id="IPR029044">
    <property type="entry name" value="Nucleotide-diphossugar_trans"/>
</dbReference>
<dbReference type="Pfam" id="PF00535">
    <property type="entry name" value="Glycos_transf_2"/>
    <property type="match status" value="2"/>
</dbReference>
<evidence type="ECO:0000259" key="5">
    <source>
        <dbReference type="Pfam" id="PF00535"/>
    </source>
</evidence>
<evidence type="ECO:0000256" key="4">
    <source>
        <dbReference type="SAM" id="MobiDB-lite"/>
    </source>
</evidence>
<comment type="caution">
    <text evidence="6">The sequence shown here is derived from an EMBL/GenBank/DDBJ whole genome shotgun (WGS) entry which is preliminary data.</text>
</comment>
<comment type="similarity">
    <text evidence="1">Belongs to the glycosyltransferase 2 family.</text>
</comment>
<feature type="region of interest" description="Disordered" evidence="4">
    <location>
        <begin position="625"/>
        <end position="661"/>
    </location>
</feature>
<feature type="domain" description="Glycosyltransferase 2-like" evidence="5">
    <location>
        <begin position="355"/>
        <end position="488"/>
    </location>
</feature>
<organism evidence="6 7">
    <name type="scientific">Rothia koreensis</name>
    <dbReference type="NCBI Taxonomy" id="592378"/>
    <lineage>
        <taxon>Bacteria</taxon>
        <taxon>Bacillati</taxon>
        <taxon>Actinomycetota</taxon>
        <taxon>Actinomycetes</taxon>
        <taxon>Micrococcales</taxon>
        <taxon>Micrococcaceae</taxon>
        <taxon>Rothia</taxon>
    </lineage>
</organism>
<gene>
    <name evidence="6" type="ORF">GMA10_02340</name>
</gene>
<name>A0A7K1LGK8_9MICC</name>
<evidence type="ECO:0000313" key="6">
    <source>
        <dbReference type="EMBL" id="MUN54072.1"/>
    </source>
</evidence>
<dbReference type="PANTHER" id="PTHR43685">
    <property type="entry name" value="GLYCOSYLTRANSFERASE"/>
    <property type="match status" value="1"/>
</dbReference>
<evidence type="ECO:0000256" key="1">
    <source>
        <dbReference type="ARBA" id="ARBA00006739"/>
    </source>
</evidence>
<sequence length="661" mass="72088">MQPNSDAGPGDTPSPRVVAVVVTYNRLRLLRTTLSGIAGGRVVPDQVVLVDNASTDGTPEFLDELDYSLPIDVVRLRDNLGGAGGFTVGIDRALAVHDADLVWVMDDDTEPLAETLAESVSAWSSYAEAPEERPAFVASNVVWTDGREHPMNSMIQRIGATHEQKARAAAVGGTTIRSGSFVSLLMDAAAMRRIGLPWADYFIWNDDFEYSTRLARFRDAVTLPASVVVHHTKTFGTTDADPGPRFYNDVRNKLWVFTRSQSLAPWEKILYAGATGRLWLRTFRNSEDRTAVLRYLSQGVRDALRAPRSNEEVLEGSYDLSIHAAPHGSSGADPVHGVEPTGKNKSELEHEGFTLLMPVYHGDTPDGLRRAIASNVHEQTLPPSEVVLVVDGPVGSDLEEAVRESVRGIEQKGIAVSVKRLGRNGGLANALNVGLKLCSYRVVARADADDESLPERFETLVPSVRDGRFHAVGSAMFEMDESFSEIQSVREVETGSEQIRRIAALRNPLCHPTVVFDSEAVGAVGGYEPIPGAEDYGLWARMLEAGYAVGNVAEPLVKYRAGHASWDRRGGWGAARRELVLQRHLRASGFIGPVRWARNVVVRGGYRLVPRSVRIGAYRALIGSRGSRDTEGADGPSHGPTRESRTSRGAHDPRQEGSHLE</sequence>
<dbReference type="GO" id="GO:0016757">
    <property type="term" value="F:glycosyltransferase activity"/>
    <property type="evidence" value="ECO:0007669"/>
    <property type="project" value="UniProtKB-KW"/>
</dbReference>
<protein>
    <submittedName>
        <fullName evidence="6">Glycosyltransferase</fullName>
    </submittedName>
</protein>
<dbReference type="SUPFAM" id="SSF53448">
    <property type="entry name" value="Nucleotide-diphospho-sugar transferases"/>
    <property type="match status" value="2"/>
</dbReference>
<dbReference type="EMBL" id="WOGT01000001">
    <property type="protein sequence ID" value="MUN54072.1"/>
    <property type="molecule type" value="Genomic_DNA"/>
</dbReference>
<keyword evidence="7" id="KW-1185">Reference proteome</keyword>
<keyword evidence="3 6" id="KW-0808">Transferase</keyword>
<dbReference type="Proteomes" id="UP000462152">
    <property type="component" value="Unassembled WGS sequence"/>
</dbReference>
<dbReference type="AlphaFoldDB" id="A0A7K1LGK8"/>
<proteinExistence type="inferred from homology"/>
<dbReference type="InterPro" id="IPR050834">
    <property type="entry name" value="Glycosyltransf_2"/>
</dbReference>
<feature type="domain" description="Glycosyltransferase 2-like" evidence="5">
    <location>
        <begin position="20"/>
        <end position="124"/>
    </location>
</feature>
<accession>A0A7K1LGK8</accession>
<dbReference type="PANTHER" id="PTHR43685:SF5">
    <property type="entry name" value="GLYCOSYLTRANSFERASE EPSE-RELATED"/>
    <property type="match status" value="1"/>
</dbReference>
<evidence type="ECO:0000256" key="2">
    <source>
        <dbReference type="ARBA" id="ARBA00022676"/>
    </source>
</evidence>
<dbReference type="Gene3D" id="3.90.550.10">
    <property type="entry name" value="Spore Coat Polysaccharide Biosynthesis Protein SpsA, Chain A"/>
    <property type="match status" value="2"/>
</dbReference>
<dbReference type="OrthoDB" id="7665907at2"/>
<feature type="compositionally biased region" description="Basic and acidic residues" evidence="4">
    <location>
        <begin position="640"/>
        <end position="661"/>
    </location>
</feature>
<evidence type="ECO:0000256" key="3">
    <source>
        <dbReference type="ARBA" id="ARBA00022679"/>
    </source>
</evidence>
<evidence type="ECO:0000313" key="7">
    <source>
        <dbReference type="Proteomes" id="UP000462152"/>
    </source>
</evidence>
<dbReference type="RefSeq" id="WP_129314159.1">
    <property type="nucleotide sequence ID" value="NZ_NOIQ01000001.1"/>
</dbReference>
<keyword evidence="2" id="KW-0328">Glycosyltransferase</keyword>